<dbReference type="Pfam" id="PF01823">
    <property type="entry name" value="MACPF"/>
    <property type="match status" value="1"/>
</dbReference>
<dbReference type="EMBL" id="JAPZBU010000001">
    <property type="protein sequence ID" value="KAJ5415023.1"/>
    <property type="molecule type" value="Genomic_DNA"/>
</dbReference>
<dbReference type="RefSeq" id="XP_056494869.1">
    <property type="nucleotide sequence ID" value="XM_056624768.1"/>
</dbReference>
<sequence>MRVNLEGTKTETSNLEVNTGSELANKFSANASLSATFLGVSAKASGEYEFDTALKTDDFYGVWAMNQTVYSVALKPGDARSDFIDPRHISKILKMNDWDITNTGIRDQWKRFFQTYGTHIIQEVFYCNRYQMRVTSSDTSSLRKERWKAALEADYKGIVSMSAEVANENELSTYRKTKQDFVSIHGGAPGESAILGDDPRNAEKFEAWAKTLNEAKNHNLGNVQIKTIYNLLDDSDNEDHIKAANKIKAPLEHFLGGLALQFTIGLTNTPLERGLTWPKRDPLLTIFALSWPSPSTCDCRISVESAGYGMQTWIREMPGWTGLFIRREWEDDQNFVHWPVEIQIEIPRRKVRVALGASEWLPGGECMFGAYGRTTKTRFTVRGAGALNYVSHELINLKESGEWTLEQPGPLKEWLDDPQIPALAD</sequence>
<organism evidence="2 3">
    <name type="scientific">Penicillium cosmopolitanum</name>
    <dbReference type="NCBI Taxonomy" id="1131564"/>
    <lineage>
        <taxon>Eukaryota</taxon>
        <taxon>Fungi</taxon>
        <taxon>Dikarya</taxon>
        <taxon>Ascomycota</taxon>
        <taxon>Pezizomycotina</taxon>
        <taxon>Eurotiomycetes</taxon>
        <taxon>Eurotiomycetidae</taxon>
        <taxon>Eurotiales</taxon>
        <taxon>Aspergillaceae</taxon>
        <taxon>Penicillium</taxon>
    </lineage>
</organism>
<evidence type="ECO:0000259" key="1">
    <source>
        <dbReference type="PROSITE" id="PS51412"/>
    </source>
</evidence>
<comment type="caution">
    <text evidence="2">The sequence shown here is derived from an EMBL/GenBank/DDBJ whole genome shotgun (WGS) entry which is preliminary data.</text>
</comment>
<dbReference type="PROSITE" id="PS51412">
    <property type="entry name" value="MACPF_2"/>
    <property type="match status" value="1"/>
</dbReference>
<evidence type="ECO:0000313" key="3">
    <source>
        <dbReference type="Proteomes" id="UP001147747"/>
    </source>
</evidence>
<dbReference type="OrthoDB" id="4250793at2759"/>
<dbReference type="Proteomes" id="UP001147747">
    <property type="component" value="Unassembled WGS sequence"/>
</dbReference>
<protein>
    <recommendedName>
        <fullName evidence="1">MACPF domain-containing protein</fullName>
    </recommendedName>
</protein>
<feature type="domain" description="MACPF" evidence="1">
    <location>
        <begin position="1"/>
        <end position="262"/>
    </location>
</feature>
<reference evidence="2" key="2">
    <citation type="journal article" date="2023" name="IMA Fungus">
        <title>Comparative genomic study of the Penicillium genus elucidates a diverse pangenome and 15 lateral gene transfer events.</title>
        <authorList>
            <person name="Petersen C."/>
            <person name="Sorensen T."/>
            <person name="Nielsen M.R."/>
            <person name="Sondergaard T.E."/>
            <person name="Sorensen J.L."/>
            <person name="Fitzpatrick D.A."/>
            <person name="Frisvad J.C."/>
            <person name="Nielsen K.L."/>
        </authorList>
    </citation>
    <scope>NUCLEOTIDE SEQUENCE</scope>
    <source>
        <strain evidence="2">IBT 29677</strain>
    </source>
</reference>
<name>A0A9X0BFE2_9EURO</name>
<keyword evidence="3" id="KW-1185">Reference proteome</keyword>
<dbReference type="AlphaFoldDB" id="A0A9X0BFE2"/>
<dbReference type="GeneID" id="81363748"/>
<gene>
    <name evidence="2" type="ORF">N7509_000121</name>
</gene>
<proteinExistence type="predicted"/>
<dbReference type="InterPro" id="IPR020864">
    <property type="entry name" value="MACPF"/>
</dbReference>
<evidence type="ECO:0000313" key="2">
    <source>
        <dbReference type="EMBL" id="KAJ5415023.1"/>
    </source>
</evidence>
<accession>A0A9X0BFE2</accession>
<reference evidence="2" key="1">
    <citation type="submission" date="2022-12" db="EMBL/GenBank/DDBJ databases">
        <authorList>
            <person name="Petersen C."/>
        </authorList>
    </citation>
    <scope>NUCLEOTIDE SEQUENCE</scope>
    <source>
        <strain evidence="2">IBT 29677</strain>
    </source>
</reference>